<sequence length="186" mass="19230">MTSLYPRILRRETHRSRSVAVSVALALFILVAAYVGLECGLAAFGAGPLLVSPAAAIDWLGSKEIIVYVAAGVAAVLGIALLLLAILPGRRARHAVPNERMAVVVDDGVLAGALARDARRVADVAPDRVHADVSKRRARIVITPTSGVPVDAPAAQAIADGLLTTLAPRPSVRARVVVSTRGTVGA</sequence>
<feature type="transmembrane region" description="Helical" evidence="1">
    <location>
        <begin position="65"/>
        <end position="87"/>
    </location>
</feature>
<dbReference type="AlphaFoldDB" id="A0A934SMD9"/>
<keyword evidence="1" id="KW-1133">Transmembrane helix</keyword>
<evidence type="ECO:0000313" key="3">
    <source>
        <dbReference type="Proteomes" id="UP000636458"/>
    </source>
</evidence>
<proteinExistence type="predicted"/>
<protein>
    <recommendedName>
        <fullName evidence="4">Alkaline shock response membrane anchor protein AmaP</fullName>
    </recommendedName>
</protein>
<evidence type="ECO:0000313" key="2">
    <source>
        <dbReference type="EMBL" id="MBK4348208.1"/>
    </source>
</evidence>
<evidence type="ECO:0008006" key="4">
    <source>
        <dbReference type="Google" id="ProtNLM"/>
    </source>
</evidence>
<name>A0A934SMD9_9MICO</name>
<comment type="caution">
    <text evidence="2">The sequence shown here is derived from an EMBL/GenBank/DDBJ whole genome shotgun (WGS) entry which is preliminary data.</text>
</comment>
<accession>A0A934SMD9</accession>
<keyword evidence="1" id="KW-0472">Membrane</keyword>
<feature type="transmembrane region" description="Helical" evidence="1">
    <location>
        <begin position="21"/>
        <end position="45"/>
    </location>
</feature>
<dbReference type="RefSeq" id="WP_200556437.1">
    <property type="nucleotide sequence ID" value="NZ_JAEPES010000004.1"/>
</dbReference>
<dbReference type="Proteomes" id="UP000636458">
    <property type="component" value="Unassembled WGS sequence"/>
</dbReference>
<reference evidence="2" key="1">
    <citation type="submission" date="2021-01" db="EMBL/GenBank/DDBJ databases">
        <title>Lacisediminihabitans sp. nov. strain G11-30, isolated from Antarctic Soil.</title>
        <authorList>
            <person name="Li J."/>
        </authorList>
    </citation>
    <scope>NUCLEOTIDE SEQUENCE</scope>
    <source>
        <strain evidence="2">G11-30</strain>
    </source>
</reference>
<gene>
    <name evidence="2" type="ORF">IV501_11230</name>
</gene>
<evidence type="ECO:0000256" key="1">
    <source>
        <dbReference type="SAM" id="Phobius"/>
    </source>
</evidence>
<keyword evidence="3" id="KW-1185">Reference proteome</keyword>
<dbReference type="EMBL" id="JAEPES010000004">
    <property type="protein sequence ID" value="MBK4348208.1"/>
    <property type="molecule type" value="Genomic_DNA"/>
</dbReference>
<organism evidence="2 3">
    <name type="scientific">Lacisediminihabitans changchengi</name>
    <dbReference type="NCBI Taxonomy" id="2787634"/>
    <lineage>
        <taxon>Bacteria</taxon>
        <taxon>Bacillati</taxon>
        <taxon>Actinomycetota</taxon>
        <taxon>Actinomycetes</taxon>
        <taxon>Micrococcales</taxon>
        <taxon>Microbacteriaceae</taxon>
        <taxon>Lacisediminihabitans</taxon>
    </lineage>
</organism>
<keyword evidence="1" id="KW-0812">Transmembrane</keyword>